<gene>
    <name evidence="2" type="ORF">AB5J58_49140</name>
</gene>
<feature type="compositionally biased region" description="Polar residues" evidence="1">
    <location>
        <begin position="314"/>
        <end position="324"/>
    </location>
</feature>
<sequence length="374" mass="40742">MSTGADTLLGAHAAGEHDHLPDKGRAQARLRSVLDRLAREVVEDPEIEAGVPDAVRAFLNDKQDLVTVSGEIAHLLRDNQTGSNSAGLLLVATARLGDQPALLMVKLEQETGMQANSIITDGLRTFDMQFFANLLFTERSKVYKVALFSQEGAAAERLEGWAADAQLSGKTVARFFLEKFLGCRHKNDPRELTRRFHDTAMAWVNTHVTDPDVRMDYVMAVMVELQSTAAALDPTTFISTHLRPVHRDDFAQFLEENDVPIRVFDKDIELVGNRLQKMRVELSSGAFLVTPLEAVQDGTIEMAELGDGRIQITMPGTVTKTSTFAGAGRRSQPKNDTKAPQTPAPPAADDASIPAARSETDQPQADGDTPAAQA</sequence>
<name>A0AB39MNI8_9ACTN</name>
<evidence type="ECO:0000313" key="2">
    <source>
        <dbReference type="EMBL" id="XDQ07663.1"/>
    </source>
</evidence>
<dbReference type="EMBL" id="CP163431">
    <property type="protein sequence ID" value="XDQ07663.1"/>
    <property type="molecule type" value="Genomic_DNA"/>
</dbReference>
<proteinExistence type="predicted"/>
<dbReference type="Pfam" id="PF04245">
    <property type="entry name" value="NA37"/>
    <property type="match status" value="1"/>
</dbReference>
<dbReference type="GO" id="GO:0009295">
    <property type="term" value="C:nucleoid"/>
    <property type="evidence" value="ECO:0007669"/>
    <property type="project" value="InterPro"/>
</dbReference>
<dbReference type="InterPro" id="IPR007358">
    <property type="entry name" value="Nucleoid_associated_NdpA"/>
</dbReference>
<feature type="region of interest" description="Disordered" evidence="1">
    <location>
        <begin position="1"/>
        <end position="23"/>
    </location>
</feature>
<reference evidence="2" key="1">
    <citation type="submission" date="2024-07" db="EMBL/GenBank/DDBJ databases">
        <authorList>
            <person name="Yu S.T."/>
        </authorList>
    </citation>
    <scope>NUCLEOTIDE SEQUENCE</scope>
    <source>
        <strain evidence="2">R08</strain>
    </source>
</reference>
<evidence type="ECO:0000256" key="1">
    <source>
        <dbReference type="SAM" id="MobiDB-lite"/>
    </source>
</evidence>
<accession>A0AB39MNI8</accession>
<feature type="compositionally biased region" description="Low complexity" evidence="1">
    <location>
        <begin position="347"/>
        <end position="356"/>
    </location>
</feature>
<dbReference type="AlphaFoldDB" id="A0AB39MNI8"/>
<dbReference type="RefSeq" id="WP_369192433.1">
    <property type="nucleotide sequence ID" value="NZ_CP163431.1"/>
</dbReference>
<organism evidence="2">
    <name type="scientific">Streptomyces sp. R08</name>
    <dbReference type="NCBI Taxonomy" id="3238624"/>
    <lineage>
        <taxon>Bacteria</taxon>
        <taxon>Bacillati</taxon>
        <taxon>Actinomycetota</taxon>
        <taxon>Actinomycetes</taxon>
        <taxon>Kitasatosporales</taxon>
        <taxon>Streptomycetaceae</taxon>
        <taxon>Streptomyces</taxon>
    </lineage>
</organism>
<feature type="compositionally biased region" description="Basic and acidic residues" evidence="1">
    <location>
        <begin position="14"/>
        <end position="23"/>
    </location>
</feature>
<protein>
    <submittedName>
        <fullName evidence="2">Nucleoid-associated protein</fullName>
    </submittedName>
</protein>
<feature type="region of interest" description="Disordered" evidence="1">
    <location>
        <begin position="313"/>
        <end position="374"/>
    </location>
</feature>